<organism evidence="1 2">
    <name type="scientific">Bauhinia variegata</name>
    <name type="common">Purple orchid tree</name>
    <name type="synonym">Phanera variegata</name>
    <dbReference type="NCBI Taxonomy" id="167791"/>
    <lineage>
        <taxon>Eukaryota</taxon>
        <taxon>Viridiplantae</taxon>
        <taxon>Streptophyta</taxon>
        <taxon>Embryophyta</taxon>
        <taxon>Tracheophyta</taxon>
        <taxon>Spermatophyta</taxon>
        <taxon>Magnoliopsida</taxon>
        <taxon>eudicotyledons</taxon>
        <taxon>Gunneridae</taxon>
        <taxon>Pentapetalae</taxon>
        <taxon>rosids</taxon>
        <taxon>fabids</taxon>
        <taxon>Fabales</taxon>
        <taxon>Fabaceae</taxon>
        <taxon>Cercidoideae</taxon>
        <taxon>Cercideae</taxon>
        <taxon>Bauhiniinae</taxon>
        <taxon>Bauhinia</taxon>
    </lineage>
</organism>
<reference evidence="1 2" key="1">
    <citation type="journal article" date="2022" name="DNA Res.">
        <title>Chromosomal-level genome assembly of the orchid tree Bauhinia variegata (Leguminosae; Cercidoideae) supports the allotetraploid origin hypothesis of Bauhinia.</title>
        <authorList>
            <person name="Zhong Y."/>
            <person name="Chen Y."/>
            <person name="Zheng D."/>
            <person name="Pang J."/>
            <person name="Liu Y."/>
            <person name="Luo S."/>
            <person name="Meng S."/>
            <person name="Qian L."/>
            <person name="Wei D."/>
            <person name="Dai S."/>
            <person name="Zhou R."/>
        </authorList>
    </citation>
    <scope>NUCLEOTIDE SEQUENCE [LARGE SCALE GENOMIC DNA]</scope>
    <source>
        <strain evidence="1">BV-YZ2020</strain>
    </source>
</reference>
<proteinExistence type="predicted"/>
<evidence type="ECO:0000313" key="2">
    <source>
        <dbReference type="Proteomes" id="UP000828941"/>
    </source>
</evidence>
<protein>
    <submittedName>
        <fullName evidence="1">Uncharacterized protein</fullName>
    </submittedName>
</protein>
<dbReference type="Proteomes" id="UP000828941">
    <property type="component" value="Chromosome 9"/>
</dbReference>
<accession>A0ACB9MG31</accession>
<comment type="caution">
    <text evidence="1">The sequence shown here is derived from an EMBL/GenBank/DDBJ whole genome shotgun (WGS) entry which is preliminary data.</text>
</comment>
<name>A0ACB9MG31_BAUVA</name>
<dbReference type="EMBL" id="CM039434">
    <property type="protein sequence ID" value="KAI4322755.1"/>
    <property type="molecule type" value="Genomic_DNA"/>
</dbReference>
<gene>
    <name evidence="1" type="ORF">L6164_022421</name>
</gene>
<keyword evidence="2" id="KW-1185">Reference proteome</keyword>
<evidence type="ECO:0000313" key="1">
    <source>
        <dbReference type="EMBL" id="KAI4322755.1"/>
    </source>
</evidence>
<sequence>MEGVVETIRHCCCPFGSDPASAIQEFIGFRDNRTSKIVARIANEQVARVVVGVYWFVSICQQMGFAPDSAFKDLIKEYSVKLTRPFNHSARAEAGIPHDWYDTMTIRTTKMKIKEKTFCNFHHCYYFTSRLPQLLWKYELCKLKIVVFSRQSKAILWDCLVLNTEGTFLHYGSSGRLRDKDCQISSCRGVAFEINPNKSNPFAIDSAPTQKQGASAGAWLWLPWNQTSSLRVVPSSNLFSPSRSHTSSHFCDIEFDDDDDVWYSAVHDIERLETANEVKVQKLLKKSDSPKDSRLSIILLDQGFTVYKYLFLACLALNLIALALSSAGHFSYAKNRATLFSIVNILALTLCRSEVVLRVVFWVAVKTLGRSCVPLRIKTATTSFLQSLGGIHSGCAISAMAWLVYSLVLTIKNKDKTSLETTAMAFAIFFLISFSSIAAFPLIRHLHHNVFERAHRFSGWMVLILVWIFILLSISYEPSSKSYNLRLSKMVKQQEYWFTLGDFTKSLISNPPRHLWVRSMHVAGLPYLVNLYQKVVLVATGSGIGVFLSFLPQPFSADVCLVWVAKDIELNYGREIKEMLSGHPKEKVIVHDTAVSGRPNGADMTIDAATKWNAQVVIVTSNPQGSRDIIRACNKVKIPAFGPI</sequence>